<organism evidence="1 2">
    <name type="scientific">Conoideocrella luteorostrata</name>
    <dbReference type="NCBI Taxonomy" id="1105319"/>
    <lineage>
        <taxon>Eukaryota</taxon>
        <taxon>Fungi</taxon>
        <taxon>Dikarya</taxon>
        <taxon>Ascomycota</taxon>
        <taxon>Pezizomycotina</taxon>
        <taxon>Sordariomycetes</taxon>
        <taxon>Hypocreomycetidae</taxon>
        <taxon>Hypocreales</taxon>
        <taxon>Clavicipitaceae</taxon>
        <taxon>Conoideocrella</taxon>
    </lineage>
</organism>
<dbReference type="EMBL" id="JASWJB010000019">
    <property type="protein sequence ID" value="KAK2612189.1"/>
    <property type="molecule type" value="Genomic_DNA"/>
</dbReference>
<accession>A0AAJ0CWC0</accession>
<gene>
    <name evidence="1" type="ORF">QQS21_001765</name>
</gene>
<name>A0AAJ0CWC0_9HYPO</name>
<comment type="caution">
    <text evidence="1">The sequence shown here is derived from an EMBL/GenBank/DDBJ whole genome shotgun (WGS) entry which is preliminary data.</text>
</comment>
<proteinExistence type="predicted"/>
<evidence type="ECO:0000313" key="1">
    <source>
        <dbReference type="EMBL" id="KAK2612189.1"/>
    </source>
</evidence>
<reference evidence="1" key="1">
    <citation type="submission" date="2023-06" db="EMBL/GenBank/DDBJ databases">
        <title>Conoideocrella luteorostrata (Hypocreales: Clavicipitaceae), a potential biocontrol fungus for elongate hemlock scale in United States Christmas tree production areas.</title>
        <authorList>
            <person name="Barrett H."/>
            <person name="Lovett B."/>
            <person name="Macias A.M."/>
            <person name="Stajich J.E."/>
            <person name="Kasson M.T."/>
        </authorList>
    </citation>
    <scope>NUCLEOTIDE SEQUENCE</scope>
    <source>
        <strain evidence="1">ARSEF 14590</strain>
    </source>
</reference>
<evidence type="ECO:0000313" key="2">
    <source>
        <dbReference type="Proteomes" id="UP001251528"/>
    </source>
</evidence>
<sequence>MGGGASYYKPAPLTKGCWWTRYNEKRLPFVSWAERKWDCDCRLVGSCPSWPPPPPPMQEFIKVDTVDDPGGECARLYQPKNDTTWDPAWGDPTVAWHPYKDYQKPKYAKHDGSPKRSKRFASPLTHSIFDTMDYQESVMQILAWTMRQKRSALTKRFGPGFPFDRDNRNISRTKDDALDAEYKFVFGLLLAEPDMHGQTIISKFSPTGVGTLLHCADFAIRRSLDVIHHHQHAAKRNWAAGSDEQDYLSEEHDYMLILGDRYLQHTSRAKTFHSRAIAAESRMNRTCTTIYNEAVSNFQESIEDRYVSDYSTIVLSLNRQSMDSPLLDAVRSGNVVDELGPKLNWSEANMRNAFGPAFPALAVGFSFLTFALHADALAPLISR</sequence>
<keyword evidence="2" id="KW-1185">Reference proteome</keyword>
<protein>
    <submittedName>
        <fullName evidence="1">Uncharacterized protein</fullName>
    </submittedName>
</protein>
<dbReference type="AlphaFoldDB" id="A0AAJ0CWC0"/>
<dbReference type="Proteomes" id="UP001251528">
    <property type="component" value="Unassembled WGS sequence"/>
</dbReference>